<dbReference type="Pfam" id="PF22215">
    <property type="entry name" value="MLKL_N"/>
    <property type="match status" value="1"/>
</dbReference>
<keyword evidence="3" id="KW-1185">Reference proteome</keyword>
<accession>A0AAD7H9L5</accession>
<dbReference type="CDD" id="cd21037">
    <property type="entry name" value="MLKL_NTD"/>
    <property type="match status" value="1"/>
</dbReference>
<dbReference type="Proteomes" id="UP001215598">
    <property type="component" value="Unassembled WGS sequence"/>
</dbReference>
<sequence length="733" mass="82231">MPLKLTRRLAKRTANSEILQLAVSLTSLTKDLADMSCFPPATAVVCVLLLIMETVQVGRSQANKEGCNRLARRCATMLLNISDQMSGRWDSAPQSLVKNLTHLQETLESIHGFMKQAASASWKSRFLRKNSIETALGQYHERLDDAARSFQISTLIEIHYAMKPVVETLSGLPKLELQPEEDPPPPFPEPQLIESTVESKMVMSLLPDVDVEADADIVSDAVLEDLGVAFYSSSHFARLDCEYPILVPPLSPIRSRPTGTVSHGRWLPALIKRYEGSRERANKEWIRDVKALQRLFHPNLPQMLGYSADTVSTPFILLSNEVHTRSPESFLVGSLRNFGVASCAENMLRFYSDIVEATIYTQQQMSLSDEEAQDFLENASLRIDNSSKVVIGLPVLDRATITWRSYPLNETIRTAVLKMLPNRGIVQYDHHSVVAEQDPTWQLTQLTALIANLLPRGNDPPGLPTQIKNVLTAHDDSWTPSPLSLRQLRMLSIEADAHSYVWKTNSAIPAHKFAVGDIGFIPEGKGWDSFVPFANIFKDGLTDLPVQKDASGVSWCWKDVPIRHSSLQNFELPQDVHCWPVAVQPGTQVDCQILYQTVLTSMKDAWHFLLENAIPLGKKWNIAPQSIILITKSGTDQTFAINDFGGALQSNMRHNMALPAPGRHGPPPFLSRETMPRIMYLSTSSREGYEPRWSHTPVSSSSHPTLERGWTYRMGWRTGFINWAQLHVEDFKQ</sequence>
<evidence type="ECO:0000313" key="3">
    <source>
        <dbReference type="Proteomes" id="UP001215598"/>
    </source>
</evidence>
<dbReference type="InterPro" id="IPR054000">
    <property type="entry name" value="MLKL_N"/>
</dbReference>
<comment type="caution">
    <text evidence="2">The sequence shown here is derived from an EMBL/GenBank/DDBJ whole genome shotgun (WGS) entry which is preliminary data.</text>
</comment>
<dbReference type="InterPro" id="IPR059179">
    <property type="entry name" value="MLKL-like_MCAfunc"/>
</dbReference>
<evidence type="ECO:0000259" key="1">
    <source>
        <dbReference type="Pfam" id="PF22215"/>
    </source>
</evidence>
<reference evidence="2" key="1">
    <citation type="submission" date="2023-03" db="EMBL/GenBank/DDBJ databases">
        <title>Massive genome expansion in bonnet fungi (Mycena s.s.) driven by repeated elements and novel gene families across ecological guilds.</title>
        <authorList>
            <consortium name="Lawrence Berkeley National Laboratory"/>
            <person name="Harder C.B."/>
            <person name="Miyauchi S."/>
            <person name="Viragh M."/>
            <person name="Kuo A."/>
            <person name="Thoen E."/>
            <person name="Andreopoulos B."/>
            <person name="Lu D."/>
            <person name="Skrede I."/>
            <person name="Drula E."/>
            <person name="Henrissat B."/>
            <person name="Morin E."/>
            <person name="Kohler A."/>
            <person name="Barry K."/>
            <person name="LaButti K."/>
            <person name="Morin E."/>
            <person name="Salamov A."/>
            <person name="Lipzen A."/>
            <person name="Mereny Z."/>
            <person name="Hegedus B."/>
            <person name="Baldrian P."/>
            <person name="Stursova M."/>
            <person name="Weitz H."/>
            <person name="Taylor A."/>
            <person name="Grigoriev I.V."/>
            <person name="Nagy L.G."/>
            <person name="Martin F."/>
            <person name="Kauserud H."/>
        </authorList>
    </citation>
    <scope>NUCLEOTIDE SEQUENCE</scope>
    <source>
        <strain evidence="2">CBHHK182m</strain>
    </source>
</reference>
<dbReference type="InterPro" id="IPR036537">
    <property type="entry name" value="Adaptor_Cbl_N_dom_sf"/>
</dbReference>
<dbReference type="Gene3D" id="1.20.930.20">
    <property type="entry name" value="Adaptor protein Cbl, N-terminal domain"/>
    <property type="match status" value="1"/>
</dbReference>
<evidence type="ECO:0000313" key="2">
    <source>
        <dbReference type="EMBL" id="KAJ7715152.1"/>
    </source>
</evidence>
<gene>
    <name evidence="2" type="ORF">B0H16DRAFT_1340244</name>
</gene>
<feature type="domain" description="Mixed lineage kinase" evidence="1">
    <location>
        <begin position="57"/>
        <end position="152"/>
    </location>
</feature>
<organism evidence="2 3">
    <name type="scientific">Mycena metata</name>
    <dbReference type="NCBI Taxonomy" id="1033252"/>
    <lineage>
        <taxon>Eukaryota</taxon>
        <taxon>Fungi</taxon>
        <taxon>Dikarya</taxon>
        <taxon>Basidiomycota</taxon>
        <taxon>Agaricomycotina</taxon>
        <taxon>Agaricomycetes</taxon>
        <taxon>Agaricomycetidae</taxon>
        <taxon>Agaricales</taxon>
        <taxon>Marasmiineae</taxon>
        <taxon>Mycenaceae</taxon>
        <taxon>Mycena</taxon>
    </lineage>
</organism>
<dbReference type="GO" id="GO:0007166">
    <property type="term" value="P:cell surface receptor signaling pathway"/>
    <property type="evidence" value="ECO:0007669"/>
    <property type="project" value="InterPro"/>
</dbReference>
<dbReference type="AlphaFoldDB" id="A0AAD7H9L5"/>
<name>A0AAD7H9L5_9AGAR</name>
<proteinExistence type="predicted"/>
<protein>
    <recommendedName>
        <fullName evidence="1">Mixed lineage kinase domain-containing protein</fullName>
    </recommendedName>
</protein>
<dbReference type="EMBL" id="JARKIB010000314">
    <property type="protein sequence ID" value="KAJ7715152.1"/>
    <property type="molecule type" value="Genomic_DNA"/>
</dbReference>